<dbReference type="Proteomes" id="UP001059041">
    <property type="component" value="Linkage Group LG21"/>
</dbReference>
<dbReference type="Pfam" id="PF03020">
    <property type="entry name" value="LEM"/>
    <property type="match status" value="1"/>
</dbReference>
<evidence type="ECO:0000259" key="9">
    <source>
        <dbReference type="PROSITE" id="PS50955"/>
    </source>
</evidence>
<dbReference type="CDD" id="cd12940">
    <property type="entry name" value="LEM_LAP2_LEMD1"/>
    <property type="match status" value="1"/>
</dbReference>
<evidence type="ECO:0000256" key="3">
    <source>
        <dbReference type="ARBA" id="ARBA00022553"/>
    </source>
</evidence>
<dbReference type="AlphaFoldDB" id="A0A9W7WC82"/>
<keyword evidence="3" id="KW-0597">Phosphoprotein</keyword>
<organism evidence="10 11">
    <name type="scientific">Triplophysa rosa</name>
    <name type="common">Cave loach</name>
    <dbReference type="NCBI Taxonomy" id="992332"/>
    <lineage>
        <taxon>Eukaryota</taxon>
        <taxon>Metazoa</taxon>
        <taxon>Chordata</taxon>
        <taxon>Craniata</taxon>
        <taxon>Vertebrata</taxon>
        <taxon>Euteleostomi</taxon>
        <taxon>Actinopterygii</taxon>
        <taxon>Neopterygii</taxon>
        <taxon>Teleostei</taxon>
        <taxon>Ostariophysi</taxon>
        <taxon>Cypriniformes</taxon>
        <taxon>Nemacheilidae</taxon>
        <taxon>Triplophysa</taxon>
    </lineage>
</organism>
<comment type="similarity">
    <text evidence="1">Belongs to the LEM family.</text>
</comment>
<accession>A0A9W7WC82</accession>
<feature type="region of interest" description="Disordered" evidence="6">
    <location>
        <begin position="226"/>
        <end position="251"/>
    </location>
</feature>
<dbReference type="PROSITE" id="PS50954">
    <property type="entry name" value="LEM"/>
    <property type="match status" value="1"/>
</dbReference>
<dbReference type="PANTHER" id="PTHR12019:SF22">
    <property type="entry name" value="LAMINA-ASSOCIATED POLYPEPTIDE 2, ISOFORMS BETA_GAMMA"/>
    <property type="match status" value="1"/>
</dbReference>
<dbReference type="PANTHER" id="PTHR12019">
    <property type="entry name" value="LAMINA-ASSOCIATED POLYPEPTIDE THYMOPOIETIN"/>
    <property type="match status" value="1"/>
</dbReference>
<evidence type="ECO:0000256" key="1">
    <source>
        <dbReference type="ARBA" id="ARBA00007744"/>
    </source>
</evidence>
<feature type="compositionally biased region" description="Polar residues" evidence="6">
    <location>
        <begin position="119"/>
        <end position="135"/>
    </location>
</feature>
<reference evidence="10" key="1">
    <citation type="submission" date="2021-02" db="EMBL/GenBank/DDBJ databases">
        <title>Comparative genomics reveals that relaxation of natural selection precedes convergent phenotypic evolution of cavefish.</title>
        <authorList>
            <person name="Peng Z."/>
        </authorList>
    </citation>
    <scope>NUCLEOTIDE SEQUENCE</scope>
    <source>
        <tissue evidence="10">Muscle</tissue>
    </source>
</reference>
<evidence type="ECO:0000256" key="6">
    <source>
        <dbReference type="SAM" id="MobiDB-lite"/>
    </source>
</evidence>
<keyword evidence="11" id="KW-1185">Reference proteome</keyword>
<feature type="domain" description="LEM" evidence="8">
    <location>
        <begin position="74"/>
        <end position="118"/>
    </location>
</feature>
<feature type="region of interest" description="Disordered" evidence="6">
    <location>
        <begin position="117"/>
        <end position="157"/>
    </location>
</feature>
<keyword evidence="7" id="KW-1133">Transmembrane helix</keyword>
<evidence type="ECO:0000256" key="4">
    <source>
        <dbReference type="ARBA" id="ARBA00022990"/>
    </source>
</evidence>
<protein>
    <recommendedName>
        <fullName evidence="12">Lamina-associated polypeptide 2</fullName>
    </recommendedName>
</protein>
<dbReference type="InterPro" id="IPR003887">
    <property type="entry name" value="LEM_dom"/>
</dbReference>
<feature type="region of interest" description="Disordered" evidence="6">
    <location>
        <begin position="191"/>
        <end position="213"/>
    </location>
</feature>
<evidence type="ECO:0008006" key="12">
    <source>
        <dbReference type="Google" id="ProtNLM"/>
    </source>
</evidence>
<dbReference type="Pfam" id="PF08198">
    <property type="entry name" value="Thymopoietin"/>
    <property type="match status" value="1"/>
</dbReference>
<keyword evidence="4" id="KW-0007">Acetylation</keyword>
<evidence type="ECO:0000256" key="2">
    <source>
        <dbReference type="ARBA" id="ARBA00022481"/>
    </source>
</evidence>
<name>A0A9W7WC82_TRIRA</name>
<dbReference type="SMART" id="SM00540">
    <property type="entry name" value="LEM"/>
    <property type="match status" value="1"/>
</dbReference>
<feature type="domain" description="LEM-like" evidence="9">
    <location>
        <begin position="5"/>
        <end position="48"/>
    </location>
</feature>
<evidence type="ECO:0000313" key="11">
    <source>
        <dbReference type="Proteomes" id="UP001059041"/>
    </source>
</evidence>
<keyword evidence="7" id="KW-0812">Transmembrane</keyword>
<dbReference type="SUPFAM" id="SSF63451">
    <property type="entry name" value="LEM domain"/>
    <property type="match status" value="2"/>
</dbReference>
<dbReference type="InterPro" id="IPR051656">
    <property type="entry name" value="LEM_domain"/>
</dbReference>
<dbReference type="GO" id="GO:0005635">
    <property type="term" value="C:nuclear envelope"/>
    <property type="evidence" value="ECO:0007669"/>
    <property type="project" value="UniProtKB-ARBA"/>
</dbReference>
<comment type="caution">
    <text evidence="10">The sequence shown here is derived from an EMBL/GenBank/DDBJ whole genome shotgun (WGS) entry which is preliminary data.</text>
</comment>
<gene>
    <name evidence="10" type="ORF">IRJ41_005171</name>
</gene>
<evidence type="ECO:0000313" key="10">
    <source>
        <dbReference type="EMBL" id="KAI7793890.1"/>
    </source>
</evidence>
<keyword evidence="5" id="KW-0238">DNA-binding</keyword>
<dbReference type="FunFam" id="1.10.720.40:FF:000001">
    <property type="entry name" value="LEM domain containing 2, isoform CRA_a"/>
    <property type="match status" value="2"/>
</dbReference>
<evidence type="ECO:0000259" key="8">
    <source>
        <dbReference type="PROSITE" id="PS50954"/>
    </source>
</evidence>
<sequence>MPVFVEDPAQFSKEKLKSELIANNVELPPEESNKHIYLELYLKNVKTNSPDFSSDEEDDGSLNDNAEKEEVSDMVDLHLLTDDQLKARLIQYGVKPGPIIASTRALYEKKLHRLMEGPAQTSQRKFNGTAETGQYSDSEEDAEEDKESESEQFRSETVFQTKRIKTASRVGTSCQSRGFYPQCFLPSAGWGKSRHESSDTSKKGSLGQTGSPCRSFSITQMVEEGSIENRFSPQSKHTEIERRSSYSNEHTINSRTLQDFTRLNKDTMTGRSLCFMSLSPHQKQTVTEPVSDVLSEMFPDCAKTLTGIYATKRRPIKGAAGRPVQYKYPEMPPLSPTTLERQEIQQRLVPLWVQIVVFLLVTCLLYLIYSSMEEPLSNPFSALLDGLQEKPGLISSTQDTPAA</sequence>
<dbReference type="InterPro" id="IPR011015">
    <property type="entry name" value="LEM/LEM-like_dom_sf"/>
</dbReference>
<feature type="transmembrane region" description="Helical" evidence="7">
    <location>
        <begin position="351"/>
        <end position="369"/>
    </location>
</feature>
<evidence type="ECO:0000256" key="7">
    <source>
        <dbReference type="SAM" id="Phobius"/>
    </source>
</evidence>
<keyword evidence="7" id="KW-0472">Membrane</keyword>
<feature type="compositionally biased region" description="Acidic residues" evidence="6">
    <location>
        <begin position="137"/>
        <end position="148"/>
    </location>
</feature>
<dbReference type="SMART" id="SM01261">
    <property type="entry name" value="Thymopoietin"/>
    <property type="match status" value="1"/>
</dbReference>
<evidence type="ECO:0000256" key="5">
    <source>
        <dbReference type="ARBA" id="ARBA00023125"/>
    </source>
</evidence>
<dbReference type="Gene3D" id="1.10.720.40">
    <property type="match status" value="2"/>
</dbReference>
<dbReference type="PROSITE" id="PS50955">
    <property type="entry name" value="LEM_LIKE"/>
    <property type="match status" value="1"/>
</dbReference>
<proteinExistence type="inferred from homology"/>
<keyword evidence="2" id="KW-0488">Methylation</keyword>
<feature type="compositionally biased region" description="Basic and acidic residues" evidence="6">
    <location>
        <begin position="193"/>
        <end position="202"/>
    </location>
</feature>
<feature type="region of interest" description="Disordered" evidence="6">
    <location>
        <begin position="48"/>
        <end position="69"/>
    </location>
</feature>
<dbReference type="EMBL" id="JAFHDT010000021">
    <property type="protein sequence ID" value="KAI7793890.1"/>
    <property type="molecule type" value="Genomic_DNA"/>
</dbReference>
<dbReference type="InterPro" id="IPR013146">
    <property type="entry name" value="LEM-like_dom"/>
</dbReference>
<dbReference type="GO" id="GO:0003677">
    <property type="term" value="F:DNA binding"/>
    <property type="evidence" value="ECO:0007669"/>
    <property type="project" value="UniProtKB-KW"/>
</dbReference>